<evidence type="ECO:0000313" key="2">
    <source>
        <dbReference type="EMBL" id="MBB6563747.1"/>
    </source>
</evidence>
<keyword evidence="1" id="KW-0732">Signal</keyword>
<protein>
    <recommendedName>
        <fullName evidence="4">DUF2845 domain-containing protein</fullName>
    </recommendedName>
</protein>
<evidence type="ECO:0000256" key="1">
    <source>
        <dbReference type="SAM" id="SignalP"/>
    </source>
</evidence>
<dbReference type="EMBL" id="JACHLK010000022">
    <property type="protein sequence ID" value="MBB6563747.1"/>
    <property type="molecule type" value="Genomic_DNA"/>
</dbReference>
<dbReference type="InterPro" id="IPR021268">
    <property type="entry name" value="DUF2845"/>
</dbReference>
<name>A0A7X0UCT0_9BURK</name>
<sequence length="136" mass="14685">MLPPTTCFPASSQWFARGALCLALAAIATAGMLAPVKQAHAQGLGCGGRLVGVGDSRASLVMKCGQPFATDTVCIRIPRVLWTVPLHPREAPRQIVTEQCEYVDEWTYHRGPGNFMSVVRLQNGVVAQIRDGDRVP</sequence>
<dbReference type="Proteomes" id="UP000575083">
    <property type="component" value="Unassembled WGS sequence"/>
</dbReference>
<evidence type="ECO:0000313" key="3">
    <source>
        <dbReference type="Proteomes" id="UP000575083"/>
    </source>
</evidence>
<accession>A0A7X0UCT0</accession>
<evidence type="ECO:0008006" key="4">
    <source>
        <dbReference type="Google" id="ProtNLM"/>
    </source>
</evidence>
<feature type="signal peptide" evidence="1">
    <location>
        <begin position="1"/>
        <end position="41"/>
    </location>
</feature>
<proteinExistence type="predicted"/>
<gene>
    <name evidence="2" type="ORF">HNP48_006471</name>
</gene>
<reference evidence="2 3" key="1">
    <citation type="submission" date="2020-08" db="EMBL/GenBank/DDBJ databases">
        <title>Functional genomics of gut bacteria from endangered species of beetles.</title>
        <authorList>
            <person name="Carlos-Shanley C."/>
        </authorList>
    </citation>
    <scope>NUCLEOTIDE SEQUENCE [LARGE SCALE GENOMIC DNA]</scope>
    <source>
        <strain evidence="2 3">S00198</strain>
    </source>
</reference>
<dbReference type="Pfam" id="PF11006">
    <property type="entry name" value="DUF2845"/>
    <property type="match status" value="1"/>
</dbReference>
<comment type="caution">
    <text evidence="2">The sequence shown here is derived from an EMBL/GenBank/DDBJ whole genome shotgun (WGS) entry which is preliminary data.</text>
</comment>
<dbReference type="RefSeq" id="WP_184865090.1">
    <property type="nucleotide sequence ID" value="NZ_JACHLK010000022.1"/>
</dbReference>
<feature type="chain" id="PRO_5030854862" description="DUF2845 domain-containing protein" evidence="1">
    <location>
        <begin position="42"/>
        <end position="136"/>
    </location>
</feature>
<organism evidence="2 3">
    <name type="scientific">Acidovorax soli</name>
    <dbReference type="NCBI Taxonomy" id="592050"/>
    <lineage>
        <taxon>Bacteria</taxon>
        <taxon>Pseudomonadati</taxon>
        <taxon>Pseudomonadota</taxon>
        <taxon>Betaproteobacteria</taxon>
        <taxon>Burkholderiales</taxon>
        <taxon>Comamonadaceae</taxon>
        <taxon>Acidovorax</taxon>
    </lineage>
</organism>
<dbReference type="AlphaFoldDB" id="A0A7X0UCT0"/>
<keyword evidence="3" id="KW-1185">Reference proteome</keyword>